<organism evidence="3 4">
    <name type="scientific">Aspergillus sydowii CBS 593.65</name>
    <dbReference type="NCBI Taxonomy" id="1036612"/>
    <lineage>
        <taxon>Eukaryota</taxon>
        <taxon>Fungi</taxon>
        <taxon>Dikarya</taxon>
        <taxon>Ascomycota</taxon>
        <taxon>Pezizomycotina</taxon>
        <taxon>Eurotiomycetes</taxon>
        <taxon>Eurotiomycetidae</taxon>
        <taxon>Eurotiales</taxon>
        <taxon>Aspergillaceae</taxon>
        <taxon>Aspergillus</taxon>
        <taxon>Aspergillus subgen. Nidulantes</taxon>
    </lineage>
</organism>
<evidence type="ECO:0000313" key="4">
    <source>
        <dbReference type="Proteomes" id="UP000184356"/>
    </source>
</evidence>
<feature type="domain" description="DUF6536" evidence="2">
    <location>
        <begin position="93"/>
        <end position="248"/>
    </location>
</feature>
<dbReference type="Pfam" id="PF20163">
    <property type="entry name" value="DUF6536"/>
    <property type="match status" value="1"/>
</dbReference>
<dbReference type="OrthoDB" id="5429634at2759"/>
<dbReference type="STRING" id="1036612.A0A1L9T2A7"/>
<dbReference type="PANTHER" id="PTHR35395:SF1">
    <property type="entry name" value="DUF6536 DOMAIN-CONTAINING PROTEIN"/>
    <property type="match status" value="1"/>
</dbReference>
<name>A0A1L9T2A7_9EURO</name>
<feature type="transmembrane region" description="Helical" evidence="1">
    <location>
        <begin position="654"/>
        <end position="674"/>
    </location>
</feature>
<keyword evidence="1" id="KW-0472">Membrane</keyword>
<dbReference type="EMBL" id="KV878597">
    <property type="protein sequence ID" value="OJJ53580.1"/>
    <property type="molecule type" value="Genomic_DNA"/>
</dbReference>
<reference evidence="4" key="1">
    <citation type="journal article" date="2017" name="Genome Biol.">
        <title>Comparative genomics reveals high biological diversity and specific adaptations in the industrially and medically important fungal genus Aspergillus.</title>
        <authorList>
            <person name="de Vries R.P."/>
            <person name="Riley R."/>
            <person name="Wiebenga A."/>
            <person name="Aguilar-Osorio G."/>
            <person name="Amillis S."/>
            <person name="Uchima C.A."/>
            <person name="Anderluh G."/>
            <person name="Asadollahi M."/>
            <person name="Askin M."/>
            <person name="Barry K."/>
            <person name="Battaglia E."/>
            <person name="Bayram O."/>
            <person name="Benocci T."/>
            <person name="Braus-Stromeyer S.A."/>
            <person name="Caldana C."/>
            <person name="Canovas D."/>
            <person name="Cerqueira G.C."/>
            <person name="Chen F."/>
            <person name="Chen W."/>
            <person name="Choi C."/>
            <person name="Clum A."/>
            <person name="Dos Santos R.A."/>
            <person name="Damasio A.R."/>
            <person name="Diallinas G."/>
            <person name="Emri T."/>
            <person name="Fekete E."/>
            <person name="Flipphi M."/>
            <person name="Freyberg S."/>
            <person name="Gallo A."/>
            <person name="Gournas C."/>
            <person name="Habgood R."/>
            <person name="Hainaut M."/>
            <person name="Harispe M.L."/>
            <person name="Henrissat B."/>
            <person name="Hilden K.S."/>
            <person name="Hope R."/>
            <person name="Hossain A."/>
            <person name="Karabika E."/>
            <person name="Karaffa L."/>
            <person name="Karanyi Z."/>
            <person name="Krasevec N."/>
            <person name="Kuo A."/>
            <person name="Kusch H."/>
            <person name="LaButti K."/>
            <person name="Lagendijk E.L."/>
            <person name="Lapidus A."/>
            <person name="Levasseur A."/>
            <person name="Lindquist E."/>
            <person name="Lipzen A."/>
            <person name="Logrieco A.F."/>
            <person name="MacCabe A."/>
            <person name="Maekelae M.R."/>
            <person name="Malavazi I."/>
            <person name="Melin P."/>
            <person name="Meyer V."/>
            <person name="Mielnichuk N."/>
            <person name="Miskei M."/>
            <person name="Molnar A.P."/>
            <person name="Mule G."/>
            <person name="Ngan C.Y."/>
            <person name="Orejas M."/>
            <person name="Orosz E."/>
            <person name="Ouedraogo J.P."/>
            <person name="Overkamp K.M."/>
            <person name="Park H.-S."/>
            <person name="Perrone G."/>
            <person name="Piumi F."/>
            <person name="Punt P.J."/>
            <person name="Ram A.F."/>
            <person name="Ramon A."/>
            <person name="Rauscher S."/>
            <person name="Record E."/>
            <person name="Riano-Pachon D.M."/>
            <person name="Robert V."/>
            <person name="Roehrig J."/>
            <person name="Ruller R."/>
            <person name="Salamov A."/>
            <person name="Salih N.S."/>
            <person name="Samson R.A."/>
            <person name="Sandor E."/>
            <person name="Sanguinetti M."/>
            <person name="Schuetze T."/>
            <person name="Sepcic K."/>
            <person name="Shelest E."/>
            <person name="Sherlock G."/>
            <person name="Sophianopoulou V."/>
            <person name="Squina F.M."/>
            <person name="Sun H."/>
            <person name="Susca A."/>
            <person name="Todd R.B."/>
            <person name="Tsang A."/>
            <person name="Unkles S.E."/>
            <person name="van de Wiele N."/>
            <person name="van Rossen-Uffink D."/>
            <person name="Oliveira J.V."/>
            <person name="Vesth T.C."/>
            <person name="Visser J."/>
            <person name="Yu J.-H."/>
            <person name="Zhou M."/>
            <person name="Andersen M.R."/>
            <person name="Archer D.B."/>
            <person name="Baker S.E."/>
            <person name="Benoit I."/>
            <person name="Brakhage A.A."/>
            <person name="Braus G.H."/>
            <person name="Fischer R."/>
            <person name="Frisvad J.C."/>
            <person name="Goldman G.H."/>
            <person name="Houbraken J."/>
            <person name="Oakley B."/>
            <person name="Pocsi I."/>
            <person name="Scazzocchio C."/>
            <person name="Seiboth B."/>
            <person name="vanKuyk P.A."/>
            <person name="Wortman J."/>
            <person name="Dyer P.S."/>
            <person name="Grigoriev I.V."/>
        </authorList>
    </citation>
    <scope>NUCLEOTIDE SEQUENCE [LARGE SCALE GENOMIC DNA]</scope>
    <source>
        <strain evidence="4">CBS 593.65</strain>
    </source>
</reference>
<dbReference type="GeneID" id="63764291"/>
<dbReference type="AlphaFoldDB" id="A0A1L9T2A7"/>
<dbReference type="PANTHER" id="PTHR35395">
    <property type="entry name" value="DUF6536 DOMAIN-CONTAINING PROTEIN"/>
    <property type="match status" value="1"/>
</dbReference>
<keyword evidence="1" id="KW-1133">Transmembrane helix</keyword>
<feature type="transmembrane region" description="Helical" evidence="1">
    <location>
        <begin position="760"/>
        <end position="781"/>
    </location>
</feature>
<feature type="transmembrane region" description="Helical" evidence="1">
    <location>
        <begin position="211"/>
        <end position="227"/>
    </location>
</feature>
<gene>
    <name evidence="3" type="ORF">ASPSYDRAFT_51067</name>
</gene>
<protein>
    <recommendedName>
        <fullName evidence="2">DUF6536 domain-containing protein</fullName>
    </recommendedName>
</protein>
<feature type="transmembrane region" description="Helical" evidence="1">
    <location>
        <begin position="485"/>
        <end position="505"/>
    </location>
</feature>
<feature type="transmembrane region" description="Helical" evidence="1">
    <location>
        <begin position="99"/>
        <end position="123"/>
    </location>
</feature>
<dbReference type="Proteomes" id="UP000184356">
    <property type="component" value="Unassembled WGS sequence"/>
</dbReference>
<feature type="transmembrane region" description="Helical" evidence="1">
    <location>
        <begin position="154"/>
        <end position="171"/>
    </location>
</feature>
<sequence length="862" mass="96146">MARHEGAMYSSCSVEAEDDDALATDIDQEDCARKSSSGKSVLSREVFRRMHRSDLRAMFDKGKQGFQTIQEKYSIENIPLPLVKQDIQPGQEWIRGAMVCALGTASIGVLNVILTIIAVGIAYSKEASDKRFSYGELYEGDCSVTSSWTTGMHLVINVLSSILLAASNYVMQCLSAPSRADVDKAHAKRDWLDIGTLSIRNLWVMDGKRKILWGLLFISSLPIHMLYNTAIFSSISTIDYGAVVIPSDLGRNESLVQDAFEAQSFHEHIGFTPEEILAQRWNGTFRNSSIPDCFKRYNQEFNTEAATLLLVTDRKNLGGSSSVASLGQMSGNQSGWMGKYPESISQSSVNSFQFQLQKWNYPRWSFKNASTSDWADMSDLCPDLYSGQNDEDDYEVCRNDTRTLANFIWNLNPSESRLGDFLNAASNWQNSSWAAQVSFRIDGPTDAEAADRMVDAAYYYYDDTATGSITISGCMTSDAEQHCRLYFSLPICIAVLACNIVKVLCMYMTAKTDHREIFLTVGDALSSFLDKPDATTRRQCFRPGNDEIENTTPGVRRVARIPVQRSIPEEACPELPSRRKRWRQAGSWRRWTFTYILFFTCLVVSIFLCYIGSGFALSEARKLGMGKASGSTVLGITQEQDLIVLALLANTPQLVFSTLYLACNGLFTCMLAVAEYNDFATQRKPLRVSWPKGEQRSTYYLSLPYKYSLPLITVSVAMHWLLSQCIFLVKINAFDIHGHPVTYSDYSRAESIEACGFSPLAMFITLIVGAVAMIILFGFSLRPLPSNMPLISSCSTAISAACHPPPGDEDASMKPVMWGELRQDSSDGSVSDSEDRVPDYIHCSFTSTEVVIPSIIRLHRER</sequence>
<evidence type="ECO:0000313" key="3">
    <source>
        <dbReference type="EMBL" id="OJJ53580.1"/>
    </source>
</evidence>
<keyword evidence="1" id="KW-0812">Transmembrane</keyword>
<evidence type="ECO:0000259" key="2">
    <source>
        <dbReference type="Pfam" id="PF20163"/>
    </source>
</evidence>
<accession>A0A1L9T2A7</accession>
<keyword evidence="4" id="KW-1185">Reference proteome</keyword>
<proteinExistence type="predicted"/>
<dbReference type="InterPro" id="IPR046623">
    <property type="entry name" value="DUF6536"/>
</dbReference>
<evidence type="ECO:0000256" key="1">
    <source>
        <dbReference type="SAM" id="Phobius"/>
    </source>
</evidence>
<feature type="transmembrane region" description="Helical" evidence="1">
    <location>
        <begin position="593"/>
        <end position="617"/>
    </location>
</feature>
<dbReference type="VEuPathDB" id="FungiDB:ASPSYDRAFT_51067"/>
<dbReference type="RefSeq" id="XP_040697386.1">
    <property type="nucleotide sequence ID" value="XM_040848218.1"/>
</dbReference>